<dbReference type="SUPFAM" id="SSF53756">
    <property type="entry name" value="UDP-Glycosyltransferase/glycogen phosphorylase"/>
    <property type="match status" value="1"/>
</dbReference>
<dbReference type="InterPro" id="IPR028098">
    <property type="entry name" value="Glyco_trans_4-like_N"/>
</dbReference>
<dbReference type="AlphaFoldDB" id="A0A2W7IL90"/>
<dbReference type="Pfam" id="PF13439">
    <property type="entry name" value="Glyco_transf_4"/>
    <property type="match status" value="1"/>
</dbReference>
<dbReference type="PANTHER" id="PTHR45947:SF3">
    <property type="entry name" value="SULFOQUINOVOSYL TRANSFERASE SQD2"/>
    <property type="match status" value="1"/>
</dbReference>
<dbReference type="InterPro" id="IPR001296">
    <property type="entry name" value="Glyco_trans_1"/>
</dbReference>
<protein>
    <submittedName>
        <fullName evidence="3">Glycosyltransferase involved in cell wall biosynthesis</fullName>
    </submittedName>
</protein>
<feature type="domain" description="Glycosyltransferase subfamily 4-like N-terminal" evidence="2">
    <location>
        <begin position="29"/>
        <end position="184"/>
    </location>
</feature>
<dbReference type="RefSeq" id="WP_158537153.1">
    <property type="nucleotide sequence ID" value="NZ_QKYU01000008.1"/>
</dbReference>
<accession>A0A2W7IL90</accession>
<evidence type="ECO:0000259" key="1">
    <source>
        <dbReference type="Pfam" id="PF00534"/>
    </source>
</evidence>
<dbReference type="EMBL" id="QKYU01000008">
    <property type="protein sequence ID" value="PZW46767.1"/>
    <property type="molecule type" value="Genomic_DNA"/>
</dbReference>
<dbReference type="InterPro" id="IPR050194">
    <property type="entry name" value="Glycosyltransferase_grp1"/>
</dbReference>
<evidence type="ECO:0000313" key="3">
    <source>
        <dbReference type="EMBL" id="PZW46767.1"/>
    </source>
</evidence>
<evidence type="ECO:0000313" key="4">
    <source>
        <dbReference type="Proteomes" id="UP000249688"/>
    </source>
</evidence>
<dbReference type="Pfam" id="PF00534">
    <property type="entry name" value="Glycos_transf_1"/>
    <property type="match status" value="1"/>
</dbReference>
<dbReference type="Proteomes" id="UP000249688">
    <property type="component" value="Unassembled WGS sequence"/>
</dbReference>
<dbReference type="OrthoDB" id="9790710at2"/>
<reference evidence="3 4" key="1">
    <citation type="submission" date="2018-06" db="EMBL/GenBank/DDBJ databases">
        <title>Genomic Encyclopedia of Archaeal and Bacterial Type Strains, Phase II (KMG-II): from individual species to whole genera.</title>
        <authorList>
            <person name="Goeker M."/>
        </authorList>
    </citation>
    <scope>NUCLEOTIDE SEQUENCE [LARGE SCALE GENOMIC DNA]</scope>
    <source>
        <strain evidence="3 4">DSM 24525</strain>
    </source>
</reference>
<organism evidence="3 4">
    <name type="scientific">Humitalea rosea</name>
    <dbReference type="NCBI Taxonomy" id="990373"/>
    <lineage>
        <taxon>Bacteria</taxon>
        <taxon>Pseudomonadati</taxon>
        <taxon>Pseudomonadota</taxon>
        <taxon>Alphaproteobacteria</taxon>
        <taxon>Acetobacterales</taxon>
        <taxon>Roseomonadaceae</taxon>
        <taxon>Humitalea</taxon>
    </lineage>
</organism>
<evidence type="ECO:0000259" key="2">
    <source>
        <dbReference type="Pfam" id="PF13439"/>
    </source>
</evidence>
<sequence length="379" mass="40581">MSQTLAQRPVAGLPSTAPLLLHVFPSFAVGGAQVRFAAVANRFGPRWRHAVVALDGQTDCALRIDRGVSLTLVRPPAGGGGPQRLLGIAAVLRRLRPALLVTSNWGSIEWAIANLASPRLPHLHTEDGFGKEESGGQIGRRVLARRLSLRWSTVVLPSTTLLRAARSWRLPEARLHHIPNGLDLRHFTPSGPKAALAVPGEGPLIGIVAALRPEKNLGRLLRAAALLRRDGAVFRLVIIGEGPEREMLEALAAELGIAEQVLFAGHMPDPAAAYRALDVFCLCSDTEQMPFSVLEAMASGLPVAATDVGDIRTMLAPENHPHIARPDDAALASALHGLLGDPPLRRRLGAANRARAEQVYDQETMFQSHAALIDGLVAR</sequence>
<dbReference type="PANTHER" id="PTHR45947">
    <property type="entry name" value="SULFOQUINOVOSYL TRANSFERASE SQD2"/>
    <property type="match status" value="1"/>
</dbReference>
<dbReference type="Gene3D" id="3.40.50.2000">
    <property type="entry name" value="Glycogen Phosphorylase B"/>
    <property type="match status" value="2"/>
</dbReference>
<name>A0A2W7IL90_9PROT</name>
<comment type="caution">
    <text evidence="3">The sequence shown here is derived from an EMBL/GenBank/DDBJ whole genome shotgun (WGS) entry which is preliminary data.</text>
</comment>
<proteinExistence type="predicted"/>
<keyword evidence="3" id="KW-0808">Transferase</keyword>
<gene>
    <name evidence="3" type="ORF">C8P66_10846</name>
</gene>
<keyword evidence="4" id="KW-1185">Reference proteome</keyword>
<dbReference type="CDD" id="cd03801">
    <property type="entry name" value="GT4_PimA-like"/>
    <property type="match status" value="1"/>
</dbReference>
<dbReference type="GO" id="GO:0016757">
    <property type="term" value="F:glycosyltransferase activity"/>
    <property type="evidence" value="ECO:0007669"/>
    <property type="project" value="InterPro"/>
</dbReference>
<feature type="domain" description="Glycosyl transferase family 1" evidence="1">
    <location>
        <begin position="196"/>
        <end position="354"/>
    </location>
</feature>